<proteinExistence type="predicted"/>
<dbReference type="PROSITE" id="PS51257">
    <property type="entry name" value="PROKAR_LIPOPROTEIN"/>
    <property type="match status" value="1"/>
</dbReference>
<dbReference type="Gene3D" id="2.60.120.560">
    <property type="entry name" value="Exo-inulinase, domain 1"/>
    <property type="match status" value="1"/>
</dbReference>
<gene>
    <name evidence="3" type="ORF">RM519_10060</name>
</gene>
<dbReference type="Proteomes" id="UP001252186">
    <property type="component" value="Unassembled WGS sequence"/>
</dbReference>
<keyword evidence="1" id="KW-0732">Signal</keyword>
<dbReference type="RefSeq" id="WP_311593669.1">
    <property type="nucleotide sequence ID" value="NZ_JAVRHV010000004.1"/>
</dbReference>
<keyword evidence="4" id="KW-1185">Reference proteome</keyword>
<organism evidence="3 4">
    <name type="scientific">Urechidicola vernalis</name>
    <dbReference type="NCBI Taxonomy" id="3075600"/>
    <lineage>
        <taxon>Bacteria</taxon>
        <taxon>Pseudomonadati</taxon>
        <taxon>Bacteroidota</taxon>
        <taxon>Flavobacteriia</taxon>
        <taxon>Flavobacteriales</taxon>
        <taxon>Flavobacteriaceae</taxon>
        <taxon>Urechidicola</taxon>
    </lineage>
</organism>
<evidence type="ECO:0000313" key="3">
    <source>
        <dbReference type="EMBL" id="MDT0553588.1"/>
    </source>
</evidence>
<name>A0ABU2Y945_9FLAO</name>
<evidence type="ECO:0000313" key="4">
    <source>
        <dbReference type="Proteomes" id="UP001252186"/>
    </source>
</evidence>
<dbReference type="EMBL" id="JAVRHV010000004">
    <property type="protein sequence ID" value="MDT0553588.1"/>
    <property type="molecule type" value="Genomic_DNA"/>
</dbReference>
<reference evidence="3 4" key="1">
    <citation type="submission" date="2023-09" db="EMBL/GenBank/DDBJ databases">
        <authorList>
            <person name="Rey-Velasco X."/>
        </authorList>
    </citation>
    <scope>NUCLEOTIDE SEQUENCE [LARGE SCALE GENOMIC DNA]</scope>
    <source>
        <strain evidence="3 4">P050</strain>
    </source>
</reference>
<protein>
    <submittedName>
        <fullName evidence="3">DUF1080 domain-containing protein</fullName>
    </submittedName>
</protein>
<sequence>MKRLIYVLMAGMLFVSCKAQNDWITLFDGSNYDHWKGYAIDGMHPEWSIDGDAMKFTPGKKNGKNIITKQTFENFELSIEWKISEGGNSGIFWSVFEDKKYKEAYQTGPEIQVLDNERHPDARNNPKFHQAGALYDMVQPMHDVCNPAGEWNHVLLKVDHNANKGVVTLNGTVIVEFPVNGPEWDSLIENSKFKGWDGFGKYTDGHIGLQDHSDIVWYRDIKIRKLD</sequence>
<accession>A0ABU2Y945</accession>
<dbReference type="InterPro" id="IPR010496">
    <property type="entry name" value="AL/BT2_dom"/>
</dbReference>
<comment type="caution">
    <text evidence="3">The sequence shown here is derived from an EMBL/GenBank/DDBJ whole genome shotgun (WGS) entry which is preliminary data.</text>
</comment>
<feature type="domain" description="3-keto-alpha-glucoside-1,2-lyase/3-keto-2-hydroxy-glucal hydratase" evidence="2">
    <location>
        <begin position="22"/>
        <end position="224"/>
    </location>
</feature>
<evidence type="ECO:0000259" key="2">
    <source>
        <dbReference type="Pfam" id="PF06439"/>
    </source>
</evidence>
<evidence type="ECO:0000256" key="1">
    <source>
        <dbReference type="SAM" id="SignalP"/>
    </source>
</evidence>
<dbReference type="Pfam" id="PF06439">
    <property type="entry name" value="3keto-disac_hyd"/>
    <property type="match status" value="1"/>
</dbReference>
<feature type="chain" id="PRO_5045213319" evidence="1">
    <location>
        <begin position="20"/>
        <end position="227"/>
    </location>
</feature>
<feature type="signal peptide" evidence="1">
    <location>
        <begin position="1"/>
        <end position="19"/>
    </location>
</feature>